<accession>K6VPL7</accession>
<comment type="caution">
    <text evidence="8">The sequence shown here is derived from an EMBL/GenBank/DDBJ whole genome shotgun (WGS) entry which is preliminary data.</text>
</comment>
<proteinExistence type="predicted"/>
<evidence type="ECO:0000256" key="1">
    <source>
        <dbReference type="ARBA" id="ARBA00004141"/>
    </source>
</evidence>
<feature type="region of interest" description="Disordered" evidence="5">
    <location>
        <begin position="403"/>
        <end position="447"/>
    </location>
</feature>
<dbReference type="AlphaFoldDB" id="K6VPL7"/>
<keyword evidence="9" id="KW-1185">Reference proteome</keyword>
<evidence type="ECO:0000256" key="4">
    <source>
        <dbReference type="ARBA" id="ARBA00023136"/>
    </source>
</evidence>
<evidence type="ECO:0000313" key="9">
    <source>
        <dbReference type="Proteomes" id="UP000008495"/>
    </source>
</evidence>
<dbReference type="EMBL" id="BAGZ01000005">
    <property type="protein sequence ID" value="GAB77320.1"/>
    <property type="molecule type" value="Genomic_DNA"/>
</dbReference>
<reference evidence="8 9" key="1">
    <citation type="submission" date="2012-08" db="EMBL/GenBank/DDBJ databases">
        <title>Whole genome shotgun sequence of Austwickia chelonae NBRC 105200.</title>
        <authorList>
            <person name="Yoshida I."/>
            <person name="Hosoyama A."/>
            <person name="Tsuchikane K."/>
            <person name="Katsumata H."/>
            <person name="Ando Y."/>
            <person name="Ohji S."/>
            <person name="Hamada M."/>
            <person name="Tamura T."/>
            <person name="Yamazoe A."/>
            <person name="Yamazaki S."/>
            <person name="Fujita N."/>
        </authorList>
    </citation>
    <scope>NUCLEOTIDE SEQUENCE [LARGE SCALE GENOMIC DNA]</scope>
    <source>
        <strain evidence="8 9">NBRC 105200</strain>
    </source>
</reference>
<protein>
    <recommendedName>
        <fullName evidence="7">Integral membrane bound transporter domain-containing protein</fullName>
    </recommendedName>
</protein>
<keyword evidence="4 6" id="KW-0472">Membrane</keyword>
<organism evidence="8 9">
    <name type="scientific">Austwickia chelonae NBRC 105200</name>
    <dbReference type="NCBI Taxonomy" id="1184607"/>
    <lineage>
        <taxon>Bacteria</taxon>
        <taxon>Bacillati</taxon>
        <taxon>Actinomycetota</taxon>
        <taxon>Actinomycetes</taxon>
        <taxon>Micrococcales</taxon>
        <taxon>Dermatophilaceae</taxon>
        <taxon>Austwickia</taxon>
    </lineage>
</organism>
<evidence type="ECO:0000256" key="3">
    <source>
        <dbReference type="ARBA" id="ARBA00022989"/>
    </source>
</evidence>
<feature type="transmembrane region" description="Helical" evidence="6">
    <location>
        <begin position="125"/>
        <end position="142"/>
    </location>
</feature>
<evidence type="ECO:0000256" key="2">
    <source>
        <dbReference type="ARBA" id="ARBA00022692"/>
    </source>
</evidence>
<evidence type="ECO:0000313" key="8">
    <source>
        <dbReference type="EMBL" id="GAB77320.1"/>
    </source>
</evidence>
<feature type="compositionally biased region" description="Basic and acidic residues" evidence="5">
    <location>
        <begin position="403"/>
        <end position="415"/>
    </location>
</feature>
<dbReference type="Pfam" id="PF13515">
    <property type="entry name" value="FUSC_2"/>
    <property type="match status" value="1"/>
</dbReference>
<keyword evidence="3 6" id="KW-1133">Transmembrane helix</keyword>
<evidence type="ECO:0000259" key="7">
    <source>
        <dbReference type="Pfam" id="PF13515"/>
    </source>
</evidence>
<evidence type="ECO:0000256" key="6">
    <source>
        <dbReference type="SAM" id="Phobius"/>
    </source>
</evidence>
<dbReference type="eggNOG" id="COG4129">
    <property type="taxonomic scope" value="Bacteria"/>
</dbReference>
<feature type="domain" description="Integral membrane bound transporter" evidence="7">
    <location>
        <begin position="79"/>
        <end position="182"/>
    </location>
</feature>
<feature type="transmembrane region" description="Helical" evidence="6">
    <location>
        <begin position="102"/>
        <end position="119"/>
    </location>
</feature>
<feature type="transmembrane region" description="Helical" evidence="6">
    <location>
        <begin position="50"/>
        <end position="71"/>
    </location>
</feature>
<sequence>MVGMRAFFQGSWHPARVHSAYLRSLREALSRSRFRALEPSRLRRRSVPTLWTVSRLTSAAVLAYLLAVAVNPGLTDLTGPLTALLVVQTSLYATLKMGVFRILSVLTGVLVAIAVSAWVGLSWWSLGLVIAASLLIGSLLRLGDNLLEAPISAMLILGVYAHDIAAETRVLNTLIGAGVGAAFSLLLPPSVAPHSAEEALLEVAEETAEAVRRSGREMAEQLDRRRVTSWLHETHSLLPLVESAAESVAQIEENRRLNPRALVRADVVPILRSGVSTLDRTILSLRAMFQSLEDELPVTAGHPSARGVGYDDELRGAFSVVLIDMGDAIAAFGTLVVAEAEGRQDEAEEALAETLEILRETRAILTDLYFVDGRDNPSAWLLRGSVLASIEAVLRHLDVEERSRQRARRAETERARKVHVMPNLPRIPGVRATKSDPPSSGGDRSDR</sequence>
<dbReference type="InterPro" id="IPR049453">
    <property type="entry name" value="Memb_transporter_dom"/>
</dbReference>
<comment type="subcellular location">
    <subcellularLocation>
        <location evidence="1">Membrane</location>
        <topology evidence="1">Multi-pass membrane protein</topology>
    </subcellularLocation>
</comment>
<keyword evidence="2 6" id="KW-0812">Transmembrane</keyword>
<dbReference type="Proteomes" id="UP000008495">
    <property type="component" value="Unassembled WGS sequence"/>
</dbReference>
<feature type="compositionally biased region" description="Low complexity" evidence="5">
    <location>
        <begin position="435"/>
        <end position="447"/>
    </location>
</feature>
<evidence type="ECO:0000256" key="5">
    <source>
        <dbReference type="SAM" id="MobiDB-lite"/>
    </source>
</evidence>
<gene>
    <name evidence="8" type="ORF">AUCHE_05_02250</name>
</gene>
<name>K6VPL7_9MICO</name>
<dbReference type="STRING" id="100225.SAMN05421595_1147"/>